<dbReference type="Gene3D" id="2.60.40.760">
    <property type="entry name" value="Expansin, cellulose-binding-like domain"/>
    <property type="match status" value="1"/>
</dbReference>
<dbReference type="PANTHER" id="PTHR31836">
    <property type="match status" value="1"/>
</dbReference>
<dbReference type="OrthoDB" id="406505at2759"/>
<proteinExistence type="predicted"/>
<reference evidence="4" key="1">
    <citation type="submission" date="2020-03" db="EMBL/GenBank/DDBJ databases">
        <title>A mixture of massive structural variations and highly conserved coding sequences in Ustilaginoidea virens genome.</title>
        <authorList>
            <person name="Zhang K."/>
            <person name="Zhao Z."/>
            <person name="Zhang Z."/>
            <person name="Li Y."/>
            <person name="Hsiang T."/>
            <person name="Sun W."/>
        </authorList>
    </citation>
    <scope>NUCLEOTIDE SEQUENCE</scope>
    <source>
        <strain evidence="4">UV-8b</strain>
    </source>
</reference>
<evidence type="ECO:0000256" key="2">
    <source>
        <dbReference type="SAM" id="SignalP"/>
    </source>
</evidence>
<dbReference type="InterPro" id="IPR036908">
    <property type="entry name" value="RlpA-like_sf"/>
</dbReference>
<keyword evidence="5" id="KW-1185">Reference proteome</keyword>
<dbReference type="InterPro" id="IPR036749">
    <property type="entry name" value="Expansin_CBD_sf"/>
</dbReference>
<dbReference type="KEGG" id="uvi:66065329"/>
<sequence>MVSFQLPVLGLVLVMALAPLGLAGVRPARNAHSPPDHHKSNLPSPKFVGLGTRYGAHCREEDCWQTGACSFVNYTLPATVEGSTCVSEDIWNNGGHCGGCISVSYQGRTITVMVTNLTGGKSTHLDMAPATWAKLTNGYHGGGVDGIEWRWVRCPLDESVPLAIHMHAGSSKQWFAATVENATLRTASLDVSADGGKTWRRAVREMFNMYVLRDALPDDVDRAWVRVTSISGSQVTVPDVVVDGGHITQAAANY</sequence>
<evidence type="ECO:0000259" key="3">
    <source>
        <dbReference type="PROSITE" id="PS50842"/>
    </source>
</evidence>
<evidence type="ECO:0000256" key="1">
    <source>
        <dbReference type="ARBA" id="ARBA00022729"/>
    </source>
</evidence>
<feature type="domain" description="Expansin-like EG45" evidence="3">
    <location>
        <begin position="66"/>
        <end position="159"/>
    </location>
</feature>
<dbReference type="Gene3D" id="2.40.40.10">
    <property type="entry name" value="RlpA-like domain"/>
    <property type="match status" value="1"/>
</dbReference>
<evidence type="ECO:0000313" key="4">
    <source>
        <dbReference type="EMBL" id="QUC20310.1"/>
    </source>
</evidence>
<dbReference type="CDD" id="cd22271">
    <property type="entry name" value="DPBB_EXP_N-like"/>
    <property type="match status" value="1"/>
</dbReference>
<dbReference type="InterPro" id="IPR007112">
    <property type="entry name" value="Expansin/allergen_DPBB_dom"/>
</dbReference>
<feature type="chain" id="PRO_5033984462" description="Expansin-like EG45 domain-containing protein" evidence="2">
    <location>
        <begin position="24"/>
        <end position="254"/>
    </location>
</feature>
<organism evidence="4 5">
    <name type="scientific">Ustilaginoidea virens</name>
    <name type="common">Rice false smut fungus</name>
    <name type="synonym">Villosiclava virens</name>
    <dbReference type="NCBI Taxonomy" id="1159556"/>
    <lineage>
        <taxon>Eukaryota</taxon>
        <taxon>Fungi</taxon>
        <taxon>Dikarya</taxon>
        <taxon>Ascomycota</taxon>
        <taxon>Pezizomycotina</taxon>
        <taxon>Sordariomycetes</taxon>
        <taxon>Hypocreomycetidae</taxon>
        <taxon>Hypocreales</taxon>
        <taxon>Clavicipitaceae</taxon>
        <taxon>Ustilaginoidea</taxon>
    </lineage>
</organism>
<dbReference type="SUPFAM" id="SSF50685">
    <property type="entry name" value="Barwin-like endoglucanases"/>
    <property type="match status" value="1"/>
</dbReference>
<gene>
    <name evidence="4" type="ORF">UV8b_04551</name>
</gene>
<dbReference type="EMBL" id="CP072756">
    <property type="protein sequence ID" value="QUC20310.1"/>
    <property type="molecule type" value="Genomic_DNA"/>
</dbReference>
<feature type="signal peptide" evidence="2">
    <location>
        <begin position="1"/>
        <end position="23"/>
    </location>
</feature>
<protein>
    <recommendedName>
        <fullName evidence="3">Expansin-like EG45 domain-containing protein</fullName>
    </recommendedName>
</protein>
<dbReference type="GeneID" id="66065329"/>
<dbReference type="RefSeq" id="XP_042997983.1">
    <property type="nucleotide sequence ID" value="XM_043142049.1"/>
</dbReference>
<evidence type="ECO:0000313" key="5">
    <source>
        <dbReference type="Proteomes" id="UP000027002"/>
    </source>
</evidence>
<dbReference type="InterPro" id="IPR051477">
    <property type="entry name" value="Expansin_CellWall"/>
</dbReference>
<accession>A0A8E5HS23</accession>
<dbReference type="AlphaFoldDB" id="A0A8E5HS23"/>
<name>A0A8E5HS23_USTVR</name>
<dbReference type="PROSITE" id="PS50842">
    <property type="entry name" value="EXPANSIN_EG45"/>
    <property type="match status" value="1"/>
</dbReference>
<dbReference type="PANTHER" id="PTHR31836:SF21">
    <property type="entry name" value="EXPANSIN-LIKE PROTEIN 7"/>
    <property type="match status" value="1"/>
</dbReference>
<dbReference type="Proteomes" id="UP000027002">
    <property type="component" value="Chromosome 4"/>
</dbReference>
<keyword evidence="1 2" id="KW-0732">Signal</keyword>